<comment type="caution">
    <text evidence="3">The sequence shown here is derived from an EMBL/GenBank/DDBJ whole genome shotgun (WGS) entry which is preliminary data.</text>
</comment>
<keyword evidence="4" id="KW-1185">Reference proteome</keyword>
<protein>
    <recommendedName>
        <fullName evidence="2">C2H2-type domain-containing protein</fullName>
    </recommendedName>
</protein>
<proteinExistence type="predicted"/>
<keyword evidence="1" id="KW-0862">Zinc</keyword>
<dbReference type="PROSITE" id="PS50157">
    <property type="entry name" value="ZINC_FINGER_C2H2_2"/>
    <property type="match status" value="1"/>
</dbReference>
<dbReference type="EMBL" id="JBBXMP010000081">
    <property type="protein sequence ID" value="KAL0063455.1"/>
    <property type="molecule type" value="Genomic_DNA"/>
</dbReference>
<keyword evidence="1" id="KW-0863">Zinc-finger</keyword>
<gene>
    <name evidence="3" type="ORF">AAF712_009659</name>
</gene>
<dbReference type="InterPro" id="IPR013087">
    <property type="entry name" value="Znf_C2H2_type"/>
</dbReference>
<reference evidence="3 4" key="1">
    <citation type="submission" date="2024-05" db="EMBL/GenBank/DDBJ databases">
        <title>A draft genome resource for the thread blight pathogen Marasmius tenuissimus strain MS-2.</title>
        <authorList>
            <person name="Yulfo-Soto G.E."/>
            <person name="Baruah I.K."/>
            <person name="Amoako-Attah I."/>
            <person name="Bukari Y."/>
            <person name="Meinhardt L.W."/>
            <person name="Bailey B.A."/>
            <person name="Cohen S.P."/>
        </authorList>
    </citation>
    <scope>NUCLEOTIDE SEQUENCE [LARGE SCALE GENOMIC DNA]</scope>
    <source>
        <strain evidence="3 4">MS-2</strain>
    </source>
</reference>
<keyword evidence="1" id="KW-0479">Metal-binding</keyword>
<evidence type="ECO:0000313" key="3">
    <source>
        <dbReference type="EMBL" id="KAL0063455.1"/>
    </source>
</evidence>
<organism evidence="3 4">
    <name type="scientific">Marasmius tenuissimus</name>
    <dbReference type="NCBI Taxonomy" id="585030"/>
    <lineage>
        <taxon>Eukaryota</taxon>
        <taxon>Fungi</taxon>
        <taxon>Dikarya</taxon>
        <taxon>Basidiomycota</taxon>
        <taxon>Agaricomycotina</taxon>
        <taxon>Agaricomycetes</taxon>
        <taxon>Agaricomycetidae</taxon>
        <taxon>Agaricales</taxon>
        <taxon>Marasmiineae</taxon>
        <taxon>Marasmiaceae</taxon>
        <taxon>Marasmius</taxon>
    </lineage>
</organism>
<name>A0ABR2ZQD9_9AGAR</name>
<evidence type="ECO:0000259" key="2">
    <source>
        <dbReference type="PROSITE" id="PS50157"/>
    </source>
</evidence>
<evidence type="ECO:0000313" key="4">
    <source>
        <dbReference type="Proteomes" id="UP001437256"/>
    </source>
</evidence>
<sequence>MPFIPLSFCDQGLSNWHLDMNSIYENVIECPDCAFKTHNVGGLTRHRQKMHGHQTEKPSKITNATFDLTCTSDVENGRPETILGLETSRALDKPRQNDSSSEMSPLDQAIVASCLRDGVRRVERLCPGMTHSPSHFAVSQGDISHLEEPYSFAIKAPAQFKLYTPYYSWPSEDEYRHTSGREADLHLPEAACTHTDVGFIAV</sequence>
<dbReference type="Proteomes" id="UP001437256">
    <property type="component" value="Unassembled WGS sequence"/>
</dbReference>
<accession>A0ABR2ZQD9</accession>
<evidence type="ECO:0000256" key="1">
    <source>
        <dbReference type="PROSITE-ProRule" id="PRU00042"/>
    </source>
</evidence>
<feature type="domain" description="C2H2-type" evidence="2">
    <location>
        <begin position="28"/>
        <end position="58"/>
    </location>
</feature>